<keyword evidence="2" id="KW-0067">ATP-binding</keyword>
<dbReference type="PROSITE" id="PS50045">
    <property type="entry name" value="SIGMA54_INTERACT_4"/>
    <property type="match status" value="1"/>
</dbReference>
<dbReference type="Pfam" id="PF02954">
    <property type="entry name" value="HTH_8"/>
    <property type="match status" value="1"/>
</dbReference>
<dbReference type="GO" id="GO:0043565">
    <property type="term" value="F:sequence-specific DNA binding"/>
    <property type="evidence" value="ECO:0007669"/>
    <property type="project" value="InterPro"/>
</dbReference>
<dbReference type="EMBL" id="LQMT02000007">
    <property type="protein sequence ID" value="ONF73663.1"/>
    <property type="molecule type" value="Genomic_DNA"/>
</dbReference>
<dbReference type="AlphaFoldDB" id="A0A1W2M1E4"/>
<name>A0A1W2M1E4_9PSEU</name>
<feature type="domain" description="Sigma-54 factor interaction" evidence="6">
    <location>
        <begin position="265"/>
        <end position="443"/>
    </location>
</feature>
<dbReference type="SUPFAM" id="SSF46689">
    <property type="entry name" value="Homeodomain-like"/>
    <property type="match status" value="1"/>
</dbReference>
<evidence type="ECO:0000256" key="4">
    <source>
        <dbReference type="ARBA" id="ARBA00023163"/>
    </source>
</evidence>
<dbReference type="Proteomes" id="UP000076660">
    <property type="component" value="Unassembled WGS sequence"/>
</dbReference>
<dbReference type="OrthoDB" id="5496274at2"/>
<dbReference type="PRINTS" id="PR01590">
    <property type="entry name" value="HTHFIS"/>
</dbReference>
<dbReference type="PANTHER" id="PTHR32071">
    <property type="entry name" value="TRANSCRIPTIONAL REGULATORY PROTEIN"/>
    <property type="match status" value="1"/>
</dbReference>
<evidence type="ECO:0000313" key="7">
    <source>
        <dbReference type="EMBL" id="ONF73663.1"/>
    </source>
</evidence>
<dbReference type="PANTHER" id="PTHR32071:SF57">
    <property type="entry name" value="C4-DICARBOXYLATE TRANSPORT TRANSCRIPTIONAL REGULATORY PROTEIN DCTD"/>
    <property type="match status" value="1"/>
</dbReference>
<dbReference type="InterPro" id="IPR002078">
    <property type="entry name" value="Sigma_54_int"/>
</dbReference>
<evidence type="ECO:0000259" key="6">
    <source>
        <dbReference type="PROSITE" id="PS50045"/>
    </source>
</evidence>
<comment type="caution">
    <text evidence="7">The sequence shown here is derived from an EMBL/GenBank/DDBJ whole genome shotgun (WGS) entry which is preliminary data.</text>
</comment>
<evidence type="ECO:0000256" key="1">
    <source>
        <dbReference type="ARBA" id="ARBA00022741"/>
    </source>
</evidence>
<dbReference type="Gene3D" id="3.30.450.40">
    <property type="match status" value="1"/>
</dbReference>
<evidence type="ECO:0000256" key="2">
    <source>
        <dbReference type="ARBA" id="ARBA00022840"/>
    </source>
</evidence>
<accession>A0A1W2M1E4</accession>
<dbReference type="InterPro" id="IPR029016">
    <property type="entry name" value="GAF-like_dom_sf"/>
</dbReference>
<dbReference type="Pfam" id="PF25601">
    <property type="entry name" value="AAA_lid_14"/>
    <property type="match status" value="1"/>
</dbReference>
<keyword evidence="1" id="KW-0547">Nucleotide-binding</keyword>
<dbReference type="GO" id="GO:0005524">
    <property type="term" value="F:ATP binding"/>
    <property type="evidence" value="ECO:0007669"/>
    <property type="project" value="UniProtKB-KW"/>
</dbReference>
<evidence type="ECO:0000256" key="3">
    <source>
        <dbReference type="ARBA" id="ARBA00023015"/>
    </source>
</evidence>
<dbReference type="InterPro" id="IPR002197">
    <property type="entry name" value="HTH_Fis"/>
</dbReference>
<keyword evidence="3" id="KW-0805">Transcription regulation</keyword>
<keyword evidence="4" id="KW-0804">Transcription</keyword>
<dbReference type="InterPro" id="IPR009057">
    <property type="entry name" value="Homeodomain-like_sf"/>
</dbReference>
<dbReference type="SUPFAM" id="SSF52540">
    <property type="entry name" value="P-loop containing nucleoside triphosphate hydrolases"/>
    <property type="match status" value="1"/>
</dbReference>
<protein>
    <submittedName>
        <fullName evidence="7">Transcriptional regulator</fullName>
    </submittedName>
</protein>
<dbReference type="InterPro" id="IPR058031">
    <property type="entry name" value="AAA_lid_NorR"/>
</dbReference>
<sequence>MPVYRAEGVAMADRIAPEPRDDTTPLSRAANPVLERFAAELAGSPVALVLADQTAKVVGVRSANRSFHRTIERLGIAPGVSFGEDEIGVNAVGTPAETRQGLLVRGPEHSLASFHAFTCYGHPIVNPVTRRLEGVLGIGRPSGEDDRLFPPLVQRMVRDIEDRLQLASPNAQHRLLTAFQQAARRRDRPVIVLGEGLVLATPAALDLLQPADHAAVRACAEQIPSRLGETQRLDLASGRTIAVHCAPIDGVQGVLVDILADAPAHRHDRFDSEPGWPLLVVGEPGTGRTTAAQEAAGGDPVTLDAAEIVRQGEQSWAVTMDEILGSQGPAVIVDNAQLLSERMTAILVQRLRATRREVVVVSTPGEHLDGVHAPLAAMCTARRNLLPLRRRRHEIPQLAQRVLDEVTGAGRTRLTADALSVLTAQPWPGNFSELRRVMLAIADARSAGDIVPADLPESHRGRPSPGSPLRQAEREVIVAAIEAAGGNKQKAATALGVSRSTLYNRIRALRID</sequence>
<organism evidence="7 8">
    <name type="scientific">Amycolatopsis keratiniphila subsp. keratiniphila</name>
    <dbReference type="NCBI Taxonomy" id="227715"/>
    <lineage>
        <taxon>Bacteria</taxon>
        <taxon>Bacillati</taxon>
        <taxon>Actinomycetota</taxon>
        <taxon>Actinomycetes</taxon>
        <taxon>Pseudonocardiales</taxon>
        <taxon>Pseudonocardiaceae</taxon>
        <taxon>Amycolatopsis</taxon>
        <taxon>Amycolatopsis japonica group</taxon>
    </lineage>
</organism>
<dbReference type="Gene3D" id="1.10.8.60">
    <property type="match status" value="1"/>
</dbReference>
<dbReference type="Gene3D" id="1.10.10.60">
    <property type="entry name" value="Homeodomain-like"/>
    <property type="match status" value="1"/>
</dbReference>
<dbReference type="InterPro" id="IPR027417">
    <property type="entry name" value="P-loop_NTPase"/>
</dbReference>
<evidence type="ECO:0000256" key="5">
    <source>
        <dbReference type="SAM" id="MobiDB-lite"/>
    </source>
</evidence>
<proteinExistence type="predicted"/>
<feature type="region of interest" description="Disordered" evidence="5">
    <location>
        <begin position="451"/>
        <end position="470"/>
    </location>
</feature>
<dbReference type="GO" id="GO:0006355">
    <property type="term" value="P:regulation of DNA-templated transcription"/>
    <property type="evidence" value="ECO:0007669"/>
    <property type="project" value="InterPro"/>
</dbReference>
<gene>
    <name evidence="7" type="ORF">AVR91_0206005</name>
</gene>
<reference evidence="7 8" key="1">
    <citation type="submission" date="2016-12" db="EMBL/GenBank/DDBJ databases">
        <title>Amycolatopsis keratiniphila subsp. keratiniphila genome sequencing and assembly.</title>
        <authorList>
            <person name="Mayilraj S."/>
            <person name="Kaur N."/>
        </authorList>
    </citation>
    <scope>NUCLEOTIDE SEQUENCE [LARGE SCALE GENOMIC DNA]</scope>
    <source>
        <strain evidence="7 8">DSM 44409</strain>
    </source>
</reference>
<evidence type="ECO:0000313" key="8">
    <source>
        <dbReference type="Proteomes" id="UP000076660"/>
    </source>
</evidence>